<dbReference type="Proteomes" id="UP000030129">
    <property type="component" value="Unassembled WGS sequence"/>
</dbReference>
<feature type="transmembrane region" description="Helical" evidence="4">
    <location>
        <begin position="27"/>
        <end position="44"/>
    </location>
</feature>
<dbReference type="STRING" id="1406840.Q763_02145"/>
<dbReference type="GO" id="GO:0006298">
    <property type="term" value="P:mismatch repair"/>
    <property type="evidence" value="ECO:0007669"/>
    <property type="project" value="InterPro"/>
</dbReference>
<feature type="transmembrane region" description="Helical" evidence="4">
    <location>
        <begin position="207"/>
        <end position="227"/>
    </location>
</feature>
<evidence type="ECO:0000256" key="1">
    <source>
        <dbReference type="ARBA" id="ARBA00022741"/>
    </source>
</evidence>
<dbReference type="RefSeq" id="WP_035130735.1">
    <property type="nucleotide sequence ID" value="NZ_JRLV01000003.1"/>
</dbReference>
<dbReference type="EMBL" id="JRLV01000003">
    <property type="protein sequence ID" value="KGO83391.1"/>
    <property type="molecule type" value="Genomic_DNA"/>
</dbReference>
<proteinExistence type="predicted"/>
<dbReference type="eggNOG" id="COG0249">
    <property type="taxonomic scope" value="Bacteria"/>
</dbReference>
<evidence type="ECO:0000313" key="7">
    <source>
        <dbReference type="Proteomes" id="UP000030129"/>
    </source>
</evidence>
<evidence type="ECO:0000256" key="4">
    <source>
        <dbReference type="SAM" id="Phobius"/>
    </source>
</evidence>
<dbReference type="GO" id="GO:0030983">
    <property type="term" value="F:mismatched DNA binding"/>
    <property type="evidence" value="ECO:0007669"/>
    <property type="project" value="InterPro"/>
</dbReference>
<name>A0A0A2LVN6_9FLAO</name>
<dbReference type="InterPro" id="IPR000432">
    <property type="entry name" value="DNA_mismatch_repair_MutS_C"/>
</dbReference>
<dbReference type="GO" id="GO:0005829">
    <property type="term" value="C:cytosol"/>
    <property type="evidence" value="ECO:0007669"/>
    <property type="project" value="TreeGrafter"/>
</dbReference>
<evidence type="ECO:0000313" key="6">
    <source>
        <dbReference type="EMBL" id="KGO83391.1"/>
    </source>
</evidence>
<dbReference type="SMART" id="SM00534">
    <property type="entry name" value="MUTSac"/>
    <property type="match status" value="1"/>
</dbReference>
<feature type="transmembrane region" description="Helical" evidence="4">
    <location>
        <begin position="50"/>
        <end position="67"/>
    </location>
</feature>
<organism evidence="6 7">
    <name type="scientific">Flavobacterium beibuense F44-8</name>
    <dbReference type="NCBI Taxonomy" id="1406840"/>
    <lineage>
        <taxon>Bacteria</taxon>
        <taxon>Pseudomonadati</taxon>
        <taxon>Bacteroidota</taxon>
        <taxon>Flavobacteriia</taxon>
        <taxon>Flavobacteriales</taxon>
        <taxon>Flavobacteriaceae</taxon>
        <taxon>Flavobacterium</taxon>
    </lineage>
</organism>
<reference evidence="6 7" key="1">
    <citation type="submission" date="2013-09" db="EMBL/GenBank/DDBJ databases">
        <authorList>
            <person name="Zeng Z."/>
            <person name="Chen C."/>
        </authorList>
    </citation>
    <scope>NUCLEOTIDE SEQUENCE [LARGE SCALE GENOMIC DNA]</scope>
    <source>
        <strain evidence="6 7">F44-8</strain>
    </source>
</reference>
<dbReference type="InterPro" id="IPR045076">
    <property type="entry name" value="MutS"/>
</dbReference>
<keyword evidence="3" id="KW-0238">DNA-binding</keyword>
<dbReference type="SUPFAM" id="SSF52540">
    <property type="entry name" value="P-loop containing nucleoside triphosphate hydrolases"/>
    <property type="match status" value="1"/>
</dbReference>
<gene>
    <name evidence="6" type="ORF">Q763_02145</name>
</gene>
<dbReference type="AlphaFoldDB" id="A0A0A2LVN6"/>
<feature type="domain" description="DNA mismatch repair proteins mutS family" evidence="5">
    <location>
        <begin position="415"/>
        <end position="588"/>
    </location>
</feature>
<dbReference type="Gene3D" id="3.40.50.300">
    <property type="entry name" value="P-loop containing nucleotide triphosphate hydrolases"/>
    <property type="match status" value="1"/>
</dbReference>
<evidence type="ECO:0000256" key="3">
    <source>
        <dbReference type="ARBA" id="ARBA00023125"/>
    </source>
</evidence>
<dbReference type="SUPFAM" id="SSF48334">
    <property type="entry name" value="DNA repair protein MutS, domain III"/>
    <property type="match status" value="1"/>
</dbReference>
<keyword evidence="4" id="KW-1133">Transmembrane helix</keyword>
<dbReference type="GO" id="GO:0005524">
    <property type="term" value="F:ATP binding"/>
    <property type="evidence" value="ECO:0007669"/>
    <property type="project" value="UniProtKB-KW"/>
</dbReference>
<keyword evidence="2" id="KW-0067">ATP-binding</keyword>
<comment type="caution">
    <text evidence="6">The sequence shown here is derived from an EMBL/GenBank/DDBJ whole genome shotgun (WGS) entry which is preliminary data.</text>
</comment>
<dbReference type="GO" id="GO:0140664">
    <property type="term" value="F:ATP-dependent DNA damage sensor activity"/>
    <property type="evidence" value="ECO:0007669"/>
    <property type="project" value="InterPro"/>
</dbReference>
<dbReference type="Gene3D" id="1.10.1420.10">
    <property type="match status" value="1"/>
</dbReference>
<keyword evidence="1" id="KW-0547">Nucleotide-binding</keyword>
<keyword evidence="7" id="KW-1185">Reference proteome</keyword>
<keyword evidence="4" id="KW-0472">Membrane</keyword>
<dbReference type="InterPro" id="IPR027417">
    <property type="entry name" value="P-loop_NTPase"/>
</dbReference>
<evidence type="ECO:0000256" key="2">
    <source>
        <dbReference type="ARBA" id="ARBA00022840"/>
    </source>
</evidence>
<dbReference type="PANTHER" id="PTHR11361">
    <property type="entry name" value="DNA MISMATCH REPAIR PROTEIN MUTS FAMILY MEMBER"/>
    <property type="match status" value="1"/>
</dbReference>
<dbReference type="Pfam" id="PF00488">
    <property type="entry name" value="MutS_V"/>
    <property type="match status" value="1"/>
</dbReference>
<protein>
    <submittedName>
        <fullName evidence="6">DNA mismatch repair protein</fullName>
    </submittedName>
</protein>
<evidence type="ECO:0000259" key="5">
    <source>
        <dbReference type="SMART" id="SM00534"/>
    </source>
</evidence>
<dbReference type="PANTHER" id="PTHR11361:SF99">
    <property type="entry name" value="DNA MISMATCH REPAIR PROTEIN"/>
    <property type="match status" value="1"/>
</dbReference>
<dbReference type="InterPro" id="IPR036187">
    <property type="entry name" value="DNA_mismatch_repair_MutS_sf"/>
</dbReference>
<sequence length="590" mass="67253">MNFYSSRLTYFTHQLEQLKKQYNTISFLRLVAVSGILFFGWQLLKTEGDFVYLPGIVIGIVAFAFLMKKHGTISKARTRARALKDINIDEMTFLKKEGIPFENGEEFIDFHHTYSYDLDIFGNRSLFHNMNRTQTFKGKEKLASLLLHVLPQDDILKNQEAIKELSAKPEWRQEIMAMGKMNKDNATIYKKLIGWSKSNLKGMSKSVIIAAYAFPALLVITLIAYFVTKNRSFLDITGYLFVFNLGFLSTQFKLIKSEIADTTEIHEIIYNYGLIIEQIEKEPFKSDKLKGLQQNLVLKNHKAGEQIRRLSDLLSRMDTVNNLFAMILFNGAFLFHVHTLNTLLKWKKEHAEAISHWLDIIAEVEALNSLANLYYNNPEFTFPSLNNEYKVSFKDIAHPLLNATTRVGNDVDFNPQFMILTGSNMSGKSTFLRSLGVNMVLAGIGAPVCAPQANIHPLPVLVSMRLSDSLSDSESYFYAEIKRLKQIMDSLEEERAFVLLDEILRGTNSDDKQTGTIEVVKKMVARKAIGAIATHDIEVCNTTAQYPTDLRNSCFEAQIVDNDLYFDYKLRDGICKNKSATFLMEKMGVI</sequence>
<accession>A0A0A2LVN6</accession>
<keyword evidence="4" id="KW-0812">Transmembrane</keyword>